<name>A0A0J8BDM7_BETVV</name>
<sequence>MWDKCGIRCITVHKLYPSGNVKILHPEFYLGAFSSHDFHFTF</sequence>
<evidence type="ECO:0000313" key="1">
    <source>
        <dbReference type="EMBL" id="KMS99464.1"/>
    </source>
</evidence>
<accession>A0A0J8BDM7</accession>
<dbReference type="Proteomes" id="UP000035740">
    <property type="component" value="Unassembled WGS sequence"/>
</dbReference>
<dbReference type="Gramene" id="KMS99464">
    <property type="protein sequence ID" value="KMS99464"/>
    <property type="gene ID" value="BVRB_2g044630"/>
</dbReference>
<evidence type="ECO:0000313" key="2">
    <source>
        <dbReference type="Proteomes" id="UP000035740"/>
    </source>
</evidence>
<gene>
    <name evidence="1" type="ORF">BVRB_2g044630</name>
</gene>
<protein>
    <submittedName>
        <fullName evidence="1">Uncharacterized protein</fullName>
    </submittedName>
</protein>
<dbReference type="EMBL" id="KQ090218">
    <property type="protein sequence ID" value="KMS99464.1"/>
    <property type="molecule type" value="Genomic_DNA"/>
</dbReference>
<keyword evidence="2" id="KW-1185">Reference proteome</keyword>
<proteinExistence type="predicted"/>
<dbReference type="AlphaFoldDB" id="A0A0J8BDM7"/>
<reference evidence="1 2" key="1">
    <citation type="journal article" date="2014" name="Nature">
        <title>The genome of the recently domesticated crop plant sugar beet (Beta vulgaris).</title>
        <authorList>
            <person name="Dohm J.C."/>
            <person name="Minoche A.E."/>
            <person name="Holtgrawe D."/>
            <person name="Capella-Gutierrez S."/>
            <person name="Zakrzewski F."/>
            <person name="Tafer H."/>
            <person name="Rupp O."/>
            <person name="Sorensen T.R."/>
            <person name="Stracke R."/>
            <person name="Reinhardt R."/>
            <person name="Goesmann A."/>
            <person name="Kraft T."/>
            <person name="Schulz B."/>
            <person name="Stadler P.F."/>
            <person name="Schmidt T."/>
            <person name="Gabaldon T."/>
            <person name="Lehrach H."/>
            <person name="Weisshaar B."/>
            <person name="Himmelbauer H."/>
        </authorList>
    </citation>
    <scope>NUCLEOTIDE SEQUENCE [LARGE SCALE GENOMIC DNA]</scope>
    <source>
        <tissue evidence="1">Taproot</tissue>
    </source>
</reference>
<organism evidence="1 2">
    <name type="scientific">Beta vulgaris subsp. vulgaris</name>
    <name type="common">Beet</name>
    <dbReference type="NCBI Taxonomy" id="3555"/>
    <lineage>
        <taxon>Eukaryota</taxon>
        <taxon>Viridiplantae</taxon>
        <taxon>Streptophyta</taxon>
        <taxon>Embryophyta</taxon>
        <taxon>Tracheophyta</taxon>
        <taxon>Spermatophyta</taxon>
        <taxon>Magnoliopsida</taxon>
        <taxon>eudicotyledons</taxon>
        <taxon>Gunneridae</taxon>
        <taxon>Pentapetalae</taxon>
        <taxon>Caryophyllales</taxon>
        <taxon>Chenopodiaceae</taxon>
        <taxon>Betoideae</taxon>
        <taxon>Beta</taxon>
    </lineage>
</organism>